<keyword evidence="4" id="KW-1185">Reference proteome</keyword>
<dbReference type="CDD" id="cd01822">
    <property type="entry name" value="Lysophospholipase_L1_like"/>
    <property type="match status" value="1"/>
</dbReference>
<dbReference type="PROSITE" id="PS01098">
    <property type="entry name" value="LIPASE_GDSL_SER"/>
    <property type="match status" value="1"/>
</dbReference>
<dbReference type="EMBL" id="JAMZFT010000002">
    <property type="protein sequence ID" value="MCP1336621.1"/>
    <property type="molecule type" value="Genomic_DNA"/>
</dbReference>
<gene>
    <name evidence="3" type="ORF">NJQ99_09405</name>
</gene>
<dbReference type="InterPro" id="IPR036514">
    <property type="entry name" value="SGNH_hydro_sf"/>
</dbReference>
<accession>A0A9J6PBL5</accession>
<dbReference type="InterPro" id="IPR013830">
    <property type="entry name" value="SGNH_hydro"/>
</dbReference>
<proteinExistence type="predicted"/>
<dbReference type="SUPFAM" id="SSF52266">
    <property type="entry name" value="SGNH hydrolase"/>
    <property type="match status" value="1"/>
</dbReference>
<evidence type="ECO:0000259" key="2">
    <source>
        <dbReference type="Pfam" id="PF13472"/>
    </source>
</evidence>
<dbReference type="RefSeq" id="WP_269332573.1">
    <property type="nucleotide sequence ID" value="NZ_JAMZFT010000002.1"/>
</dbReference>
<dbReference type="GO" id="GO:0004622">
    <property type="term" value="F:phosphatidylcholine lysophospholipase activity"/>
    <property type="evidence" value="ECO:0007669"/>
    <property type="project" value="TreeGrafter"/>
</dbReference>
<evidence type="ECO:0000313" key="4">
    <source>
        <dbReference type="Proteomes" id="UP001055804"/>
    </source>
</evidence>
<evidence type="ECO:0000313" key="3">
    <source>
        <dbReference type="EMBL" id="MCP1336621.1"/>
    </source>
</evidence>
<organism evidence="3 4">
    <name type="scientific">Futiania mangrovi</name>
    <dbReference type="NCBI Taxonomy" id="2959716"/>
    <lineage>
        <taxon>Bacteria</taxon>
        <taxon>Pseudomonadati</taxon>
        <taxon>Pseudomonadota</taxon>
        <taxon>Alphaproteobacteria</taxon>
        <taxon>Futianiales</taxon>
        <taxon>Futianiaceae</taxon>
        <taxon>Futiania</taxon>
    </lineage>
</organism>
<dbReference type="Gene3D" id="3.40.50.1110">
    <property type="entry name" value="SGNH hydrolase"/>
    <property type="match status" value="1"/>
</dbReference>
<reference evidence="3" key="1">
    <citation type="submission" date="2022-06" db="EMBL/GenBank/DDBJ databases">
        <title>Isolation and Genomics of Futiania mangrovii gen. nov., sp. nov., a Rare and Metabolically-versatile member in the Class Alphaproteobacteria.</title>
        <authorList>
            <person name="Liu L."/>
            <person name="Huang W.-C."/>
            <person name="Pan J."/>
            <person name="Li J."/>
            <person name="Huang Y."/>
            <person name="Du H."/>
            <person name="Liu Y."/>
            <person name="Li M."/>
        </authorList>
    </citation>
    <scope>NUCLEOTIDE SEQUENCE</scope>
    <source>
        <strain evidence="3">FT118</strain>
    </source>
</reference>
<keyword evidence="1" id="KW-1133">Transmembrane helix</keyword>
<feature type="domain" description="SGNH hydrolase-type esterase" evidence="2">
    <location>
        <begin position="65"/>
        <end position="225"/>
    </location>
</feature>
<comment type="caution">
    <text evidence="3">The sequence shown here is derived from an EMBL/GenBank/DDBJ whole genome shotgun (WGS) entry which is preliminary data.</text>
</comment>
<dbReference type="Proteomes" id="UP001055804">
    <property type="component" value="Unassembled WGS sequence"/>
</dbReference>
<dbReference type="GO" id="GO:0006629">
    <property type="term" value="P:lipid metabolic process"/>
    <property type="evidence" value="ECO:0007669"/>
    <property type="project" value="InterPro"/>
</dbReference>
<dbReference type="InterPro" id="IPR008265">
    <property type="entry name" value="Lipase_GDSL_AS"/>
</dbReference>
<feature type="transmembrane region" description="Helical" evidence="1">
    <location>
        <begin position="38"/>
        <end position="56"/>
    </location>
</feature>
<protein>
    <submittedName>
        <fullName evidence="3">Arylesterase</fullName>
    </submittedName>
</protein>
<evidence type="ECO:0000256" key="1">
    <source>
        <dbReference type="SAM" id="Phobius"/>
    </source>
</evidence>
<dbReference type="PANTHER" id="PTHR30383">
    <property type="entry name" value="THIOESTERASE 1/PROTEASE 1/LYSOPHOSPHOLIPASE L1"/>
    <property type="match status" value="1"/>
</dbReference>
<keyword evidence="1" id="KW-0812">Transmembrane</keyword>
<dbReference type="InterPro" id="IPR051532">
    <property type="entry name" value="Ester_Hydrolysis_Enzymes"/>
</dbReference>
<keyword evidence="1" id="KW-0472">Membrane</keyword>
<dbReference type="AlphaFoldDB" id="A0A9J6PBL5"/>
<name>A0A9J6PBL5_9PROT</name>
<sequence>MQTDTTCAASAALRRGGDDAPSGYGARGRILNAARLRTLWITLAAALWFIALGASAQAEAVRILAFGDSLTAGYGLAQGEGFVPALERELRARGHDVTVIDGGVSGDTTAGGLARLDWSLGERVDAAIVELGANDALRGLPPEAARANLDAILEKLADRGIPVLLAGMRSPPNLGPEYRAAFEPIYPELAEKHGTLLYPFFLDGVAADASLNQADGIHPTAEGVQVIVDRIAPFVEDLIGRVQARAQ</sequence>
<dbReference type="Pfam" id="PF13472">
    <property type="entry name" value="Lipase_GDSL_2"/>
    <property type="match status" value="1"/>
</dbReference>
<dbReference type="PANTHER" id="PTHR30383:SF24">
    <property type="entry name" value="THIOESTERASE 1_PROTEASE 1_LYSOPHOSPHOLIPASE L1"/>
    <property type="match status" value="1"/>
</dbReference>